<dbReference type="EMBL" id="FOVL01000020">
    <property type="protein sequence ID" value="SFN83349.1"/>
    <property type="molecule type" value="Genomic_DNA"/>
</dbReference>
<dbReference type="Proteomes" id="UP000199153">
    <property type="component" value="Unassembled WGS sequence"/>
</dbReference>
<evidence type="ECO:0000313" key="3">
    <source>
        <dbReference type="Proteomes" id="UP000199153"/>
    </source>
</evidence>
<feature type="transmembrane region" description="Helical" evidence="1">
    <location>
        <begin position="32"/>
        <end position="59"/>
    </location>
</feature>
<keyword evidence="1" id="KW-0812">Transmembrane</keyword>
<evidence type="ECO:0000256" key="1">
    <source>
        <dbReference type="SAM" id="Phobius"/>
    </source>
</evidence>
<protein>
    <submittedName>
        <fullName evidence="2">Uncharacterized protein</fullName>
    </submittedName>
</protein>
<gene>
    <name evidence="2" type="ORF">SAMN05660413_02754</name>
</gene>
<keyword evidence="1" id="KW-1133">Transmembrane helix</keyword>
<accession>A0A1I5C8L8</accession>
<sequence length="60" mass="6895">MNNMILKLKLGLYKSLNTLCKPFVALNPNKKYTYLFLMLAAFLLAIFLFLLGAFLFGFLN</sequence>
<evidence type="ECO:0000313" key="2">
    <source>
        <dbReference type="EMBL" id="SFN83349.1"/>
    </source>
</evidence>
<name>A0A1I5C8L8_9FLAO</name>
<keyword evidence="3" id="KW-1185">Reference proteome</keyword>
<organism evidence="2 3">
    <name type="scientific">Salegentibacter flavus</name>
    <dbReference type="NCBI Taxonomy" id="287099"/>
    <lineage>
        <taxon>Bacteria</taxon>
        <taxon>Pseudomonadati</taxon>
        <taxon>Bacteroidota</taxon>
        <taxon>Flavobacteriia</taxon>
        <taxon>Flavobacteriales</taxon>
        <taxon>Flavobacteriaceae</taxon>
        <taxon>Salegentibacter</taxon>
    </lineage>
</organism>
<keyword evidence="1" id="KW-0472">Membrane</keyword>
<dbReference type="AlphaFoldDB" id="A0A1I5C8L8"/>
<reference evidence="2 3" key="1">
    <citation type="submission" date="2016-10" db="EMBL/GenBank/DDBJ databases">
        <authorList>
            <person name="de Groot N.N."/>
        </authorList>
    </citation>
    <scope>NUCLEOTIDE SEQUENCE [LARGE SCALE GENOMIC DNA]</scope>
    <source>
        <strain evidence="2 3">DSM 17794</strain>
    </source>
</reference>
<proteinExistence type="predicted"/>